<keyword evidence="2" id="KW-1185">Reference proteome</keyword>
<reference evidence="1" key="1">
    <citation type="submission" date="2022-06" db="EMBL/GenBank/DDBJ databases">
        <authorList>
            <person name="Legras J.-L."/>
            <person name="Devillers H."/>
            <person name="Grondin C."/>
        </authorList>
    </citation>
    <scope>NUCLEOTIDE SEQUENCE</scope>
    <source>
        <strain evidence="1">CLIB 1444</strain>
    </source>
</reference>
<accession>A0ACA9YGF3</accession>
<sequence>MFRSLIRPKLVRGLRPQLIKPQLMVLPGLRFASTNTNEKLSEITTELSQFTDELPLQSPLTSDQLGYLDSIGLAQGFGPTAMVERVMEYAHVYTGLPWWATIIGVSLSLRFVMFPLYVRATRNAAKVSKIKPELDDIMRGLRNAENPQEQAELTRRRQKLSKDNDIHMTHQFLPAVSQIVFGYASYQALTKMARFPVQGFSEQGAYWFQDLSQVDPYLGLQVISAAAFLAMFKLGSKAGMSEFGPTQMSAPMQKLMYAMPIVTIFITKNLPAAFILYLATNSIFSILQSLIFNNKTCRKWLKIPPMVRHAPKPQDNNLGDWWKDFKDQTNKNTQKNMRQSDKRLAARRKRNLDSNNNYIKRH</sequence>
<evidence type="ECO:0000313" key="1">
    <source>
        <dbReference type="EMBL" id="CAH6723872.1"/>
    </source>
</evidence>
<organism evidence="1 2">
    <name type="scientific">[Candida] jaroonii</name>
    <dbReference type="NCBI Taxonomy" id="467808"/>
    <lineage>
        <taxon>Eukaryota</taxon>
        <taxon>Fungi</taxon>
        <taxon>Dikarya</taxon>
        <taxon>Ascomycota</taxon>
        <taxon>Saccharomycotina</taxon>
        <taxon>Pichiomycetes</taxon>
        <taxon>Debaryomycetaceae</taxon>
        <taxon>Yamadazyma</taxon>
    </lineage>
</organism>
<dbReference type="EMBL" id="CALSDN010000022">
    <property type="protein sequence ID" value="CAH6723872.1"/>
    <property type="molecule type" value="Genomic_DNA"/>
</dbReference>
<name>A0ACA9YGF3_9ASCO</name>
<gene>
    <name evidence="1" type="ORF">CLIB1444_22S00144</name>
</gene>
<proteinExistence type="predicted"/>
<evidence type="ECO:0000313" key="2">
    <source>
        <dbReference type="Proteomes" id="UP001152531"/>
    </source>
</evidence>
<dbReference type="Proteomes" id="UP001152531">
    <property type="component" value="Unassembled WGS sequence"/>
</dbReference>
<comment type="caution">
    <text evidence="1">The sequence shown here is derived from an EMBL/GenBank/DDBJ whole genome shotgun (WGS) entry which is preliminary data.</text>
</comment>
<protein>
    <submittedName>
        <fullName evidence="1">Mitochondrial inner membrane protein Oxa1p</fullName>
    </submittedName>
</protein>